<gene>
    <name evidence="2" type="ORF">HGO26_08030</name>
    <name evidence="3" type="ORF">RA178_07440</name>
</gene>
<protein>
    <submittedName>
        <fullName evidence="3">Membrane anchored protein in chemotaxis locus</fullName>
    </submittedName>
</protein>
<evidence type="ECO:0000313" key="3">
    <source>
        <dbReference type="EMBL" id="WMB75214.1"/>
    </source>
</evidence>
<dbReference type="EMBL" id="CP132914">
    <property type="protein sequence ID" value="WMB75214.1"/>
    <property type="molecule type" value="Genomic_DNA"/>
</dbReference>
<keyword evidence="1" id="KW-1133">Transmembrane helix</keyword>
<keyword evidence="1" id="KW-0472">Membrane</keyword>
<evidence type="ECO:0000256" key="1">
    <source>
        <dbReference type="SAM" id="Phobius"/>
    </source>
</evidence>
<keyword evidence="4" id="KW-1185">Reference proteome</keyword>
<keyword evidence="1" id="KW-0812">Transmembrane</keyword>
<reference evidence="2 4" key="1">
    <citation type="submission" date="2020-04" db="EMBL/GenBank/DDBJ databases">
        <title>The first description of lens atrophy caused by putative novel Shewanella sp. that is a new emerging pathogen for cultured rainbow trout?</title>
        <authorList>
            <person name="Saticioglu I.B."/>
            <person name="Duman M."/>
            <person name="Altun S."/>
        </authorList>
    </citation>
    <scope>NUCLEOTIDE SEQUENCE [LARGE SCALE GENOMIC DNA]</scope>
    <source>
        <strain evidence="2 4">S-1</strain>
    </source>
</reference>
<sequence>MSTNSVLIILLMGIAILVLGALSLDYKRKNSLLQADVKRLESTQVLLMVPDEQAEAIATWLASHPDQTKAMLQLAAPGEQKAVAIGPEPVQNSIPPLLGKPDTEIDTAKEKTNLESSIPKQLQAPEKEVKAVSQTIAPQNAEMLPVVISENADGVKVISLPNGGIRVTTRKEQ</sequence>
<dbReference type="GeneID" id="301339005"/>
<evidence type="ECO:0000313" key="4">
    <source>
        <dbReference type="Proteomes" id="UP000527352"/>
    </source>
</evidence>
<reference evidence="3" key="2">
    <citation type="submission" date="2023-08" db="EMBL/GenBank/DDBJ databases">
        <title>Complete genome sequence of Shewanella oncorhynchi Z-P2, a siderophore putrebactin-producing bacterium.</title>
        <authorList>
            <person name="Zhang Y."/>
        </authorList>
    </citation>
    <scope>NUCLEOTIDE SEQUENCE</scope>
    <source>
        <strain evidence="3">Z-P2</strain>
    </source>
</reference>
<name>A0AA50KHW2_9GAMM</name>
<accession>A0AA50KHW2</accession>
<evidence type="ECO:0000313" key="2">
    <source>
        <dbReference type="EMBL" id="NLQ22827.1"/>
    </source>
</evidence>
<dbReference type="Proteomes" id="UP001236800">
    <property type="component" value="Chromosome"/>
</dbReference>
<feature type="transmembrane region" description="Helical" evidence="1">
    <location>
        <begin position="6"/>
        <end position="24"/>
    </location>
</feature>
<dbReference type="AlphaFoldDB" id="A0AA50KHW2"/>
<proteinExistence type="predicted"/>
<dbReference type="KEGG" id="sog:RA178_07440"/>
<dbReference type="RefSeq" id="WP_105253086.1">
    <property type="nucleotide sequence ID" value="NZ_CP132914.1"/>
</dbReference>
<dbReference type="Proteomes" id="UP000527352">
    <property type="component" value="Unassembled WGS sequence"/>
</dbReference>
<organism evidence="3">
    <name type="scientific">Shewanella oncorhynchi</name>
    <dbReference type="NCBI Taxonomy" id="2726434"/>
    <lineage>
        <taxon>Bacteria</taxon>
        <taxon>Pseudomonadati</taxon>
        <taxon>Pseudomonadota</taxon>
        <taxon>Gammaproteobacteria</taxon>
        <taxon>Alteromonadales</taxon>
        <taxon>Shewanellaceae</taxon>
        <taxon>Shewanella</taxon>
    </lineage>
</organism>
<dbReference type="EMBL" id="JABAEB010000004">
    <property type="protein sequence ID" value="NLQ22827.1"/>
    <property type="molecule type" value="Genomic_DNA"/>
</dbReference>